<dbReference type="PIRSF" id="PIRSF006809">
    <property type="entry name" value="GTP-binding_hflX_prd"/>
    <property type="match status" value="1"/>
</dbReference>
<keyword evidence="7" id="KW-0175">Coiled coil</keyword>
<dbReference type="InterPro" id="IPR025121">
    <property type="entry name" value="GTPase_HflX_N"/>
</dbReference>
<evidence type="ECO:0000256" key="3">
    <source>
        <dbReference type="ARBA" id="ARBA00022723"/>
    </source>
</evidence>
<evidence type="ECO:0000259" key="8">
    <source>
        <dbReference type="PROSITE" id="PS51705"/>
    </source>
</evidence>
<dbReference type="CDD" id="cd01878">
    <property type="entry name" value="HflX"/>
    <property type="match status" value="1"/>
</dbReference>
<dbReference type="Pfam" id="PF16360">
    <property type="entry name" value="GTP-bdg_M"/>
    <property type="match status" value="1"/>
</dbReference>
<dbReference type="NCBIfam" id="TIGR03156">
    <property type="entry name" value="GTP_HflX"/>
    <property type="match status" value="1"/>
</dbReference>
<dbReference type="Pfam" id="PF13167">
    <property type="entry name" value="GTP-bdg_N"/>
    <property type="match status" value="1"/>
</dbReference>
<evidence type="ECO:0000256" key="2">
    <source>
        <dbReference type="ARBA" id="ARBA00022490"/>
    </source>
</evidence>
<keyword evidence="6" id="KW-0342">GTP-binding</keyword>
<protein>
    <recommendedName>
        <fullName evidence="8">Hflx-type G domain-containing protein</fullName>
    </recommendedName>
</protein>
<evidence type="ECO:0000256" key="6">
    <source>
        <dbReference type="ARBA" id="ARBA00023134"/>
    </source>
</evidence>
<keyword evidence="3" id="KW-0479">Metal-binding</keyword>
<dbReference type="GO" id="GO:0005525">
    <property type="term" value="F:GTP binding"/>
    <property type="evidence" value="ECO:0007669"/>
    <property type="project" value="UniProtKB-KW"/>
</dbReference>
<dbReference type="PROSITE" id="PS51705">
    <property type="entry name" value="G_HFLX"/>
    <property type="match status" value="1"/>
</dbReference>
<keyword evidence="4" id="KW-0547">Nucleotide-binding</keyword>
<dbReference type="Pfam" id="PF01926">
    <property type="entry name" value="MMR_HSR1"/>
    <property type="match status" value="1"/>
</dbReference>
<evidence type="ECO:0000256" key="4">
    <source>
        <dbReference type="ARBA" id="ARBA00022741"/>
    </source>
</evidence>
<dbReference type="InterPro" id="IPR006073">
    <property type="entry name" value="GTP-bd"/>
</dbReference>
<sequence length="435" mass="49456">MDENRLFNNWDRALLVSLQLSNRSSSEVVSSLEELSSLAYSLGGEVAGQIIQARTQIHPAYFFGKGKLAEIKDKIRNDEVDAVLVDNPLSPKQTQNLEKLLECEVLDRTQVILEIFAQNARTSEAKLQIGLAQSEYLLPRLAGLWKHLDRERGGIGASRGTGEKQIEKDRQFLRQRITRFKSQLKRVEKERHTQKQRRSNCLLVSLIGYTNAGKSTIMNALTDSGLLVEDRLFATLDSTTRLLEEDSRPKVLLSDTVGFISNLPHELVAAFRSTLATVKDADLLLQIIDASGNIDEHLQTTAEVLADLDAASIPILKVFNKIDLISPTRLLMLEKLYPEAIFVSAMIGEKNRQEKITTFVEKLRKQILLFFDERMKTVTIRLDYQHSQQLANIYEWSRVDNIDYQDEGMFMTLTAIPGNLERLRHHLGSDFTEMR</sequence>
<keyword evidence="2" id="KW-0963">Cytoplasm</keyword>
<gene>
    <name evidence="9" type="ORF">METZ01_LOCUS3228</name>
</gene>
<feature type="coiled-coil region" evidence="7">
    <location>
        <begin position="170"/>
        <end position="197"/>
    </location>
</feature>
<dbReference type="GO" id="GO:0005737">
    <property type="term" value="C:cytoplasm"/>
    <property type="evidence" value="ECO:0007669"/>
    <property type="project" value="UniProtKB-SubCell"/>
</dbReference>
<dbReference type="Gene3D" id="3.40.50.300">
    <property type="entry name" value="P-loop containing nucleotide triphosphate hydrolases"/>
    <property type="match status" value="1"/>
</dbReference>
<evidence type="ECO:0000256" key="7">
    <source>
        <dbReference type="SAM" id="Coils"/>
    </source>
</evidence>
<dbReference type="SUPFAM" id="SSF52540">
    <property type="entry name" value="P-loop containing nucleoside triphosphate hydrolases"/>
    <property type="match status" value="1"/>
</dbReference>
<dbReference type="InterPro" id="IPR030394">
    <property type="entry name" value="G_HFLX_dom"/>
</dbReference>
<dbReference type="PANTHER" id="PTHR10229">
    <property type="entry name" value="GTP-BINDING PROTEIN HFLX"/>
    <property type="match status" value="1"/>
</dbReference>
<dbReference type="GO" id="GO:0046872">
    <property type="term" value="F:metal ion binding"/>
    <property type="evidence" value="ECO:0007669"/>
    <property type="project" value="UniProtKB-KW"/>
</dbReference>
<dbReference type="Gene3D" id="3.40.50.11060">
    <property type="entry name" value="GTPase HflX, N-terminal domain"/>
    <property type="match status" value="1"/>
</dbReference>
<accession>A0A381N8J0</accession>
<dbReference type="InterPro" id="IPR032305">
    <property type="entry name" value="GTP-bd_M"/>
</dbReference>
<evidence type="ECO:0000256" key="5">
    <source>
        <dbReference type="ARBA" id="ARBA00022842"/>
    </source>
</evidence>
<evidence type="ECO:0000256" key="1">
    <source>
        <dbReference type="ARBA" id="ARBA00004496"/>
    </source>
</evidence>
<dbReference type="Gene3D" id="6.10.250.2860">
    <property type="match status" value="1"/>
</dbReference>
<dbReference type="PANTHER" id="PTHR10229:SF0">
    <property type="entry name" value="GTP-BINDING PROTEIN 6-RELATED"/>
    <property type="match status" value="1"/>
</dbReference>
<comment type="subcellular location">
    <subcellularLocation>
        <location evidence="1">Cytoplasm</location>
    </subcellularLocation>
</comment>
<dbReference type="GO" id="GO:0043022">
    <property type="term" value="F:ribosome binding"/>
    <property type="evidence" value="ECO:0007669"/>
    <property type="project" value="TreeGrafter"/>
</dbReference>
<dbReference type="EMBL" id="UINC01000166">
    <property type="protein sequence ID" value="SUZ50374.1"/>
    <property type="molecule type" value="Genomic_DNA"/>
</dbReference>
<dbReference type="InterPro" id="IPR027417">
    <property type="entry name" value="P-loop_NTPase"/>
</dbReference>
<keyword evidence="5" id="KW-0460">Magnesium</keyword>
<reference evidence="9" key="1">
    <citation type="submission" date="2018-05" db="EMBL/GenBank/DDBJ databases">
        <authorList>
            <person name="Lanie J.A."/>
            <person name="Ng W.-L."/>
            <person name="Kazmierczak K.M."/>
            <person name="Andrzejewski T.M."/>
            <person name="Davidsen T.M."/>
            <person name="Wayne K.J."/>
            <person name="Tettelin H."/>
            <person name="Glass J.I."/>
            <person name="Rusch D."/>
            <person name="Podicherti R."/>
            <person name="Tsui H.-C.T."/>
            <person name="Winkler M.E."/>
        </authorList>
    </citation>
    <scope>NUCLEOTIDE SEQUENCE</scope>
</reference>
<proteinExistence type="inferred from homology"/>
<feature type="domain" description="Hflx-type G" evidence="8">
    <location>
        <begin position="202"/>
        <end position="367"/>
    </location>
</feature>
<dbReference type="AlphaFoldDB" id="A0A381N8J0"/>
<dbReference type="InterPro" id="IPR016496">
    <property type="entry name" value="GTPase_HflX"/>
</dbReference>
<name>A0A381N8J0_9ZZZZ</name>
<dbReference type="PRINTS" id="PR00326">
    <property type="entry name" value="GTP1OBG"/>
</dbReference>
<evidence type="ECO:0000313" key="9">
    <source>
        <dbReference type="EMBL" id="SUZ50374.1"/>
    </source>
</evidence>
<dbReference type="InterPro" id="IPR042108">
    <property type="entry name" value="GTPase_HflX_N_sf"/>
</dbReference>
<organism evidence="9">
    <name type="scientific">marine metagenome</name>
    <dbReference type="NCBI Taxonomy" id="408172"/>
    <lineage>
        <taxon>unclassified sequences</taxon>
        <taxon>metagenomes</taxon>
        <taxon>ecological metagenomes</taxon>
    </lineage>
</organism>
<dbReference type="FunFam" id="3.40.50.11060:FF:000001">
    <property type="entry name" value="GTPase HflX"/>
    <property type="match status" value="1"/>
</dbReference>
<dbReference type="HAMAP" id="MF_00900">
    <property type="entry name" value="GTPase_HflX"/>
    <property type="match status" value="1"/>
</dbReference>